<dbReference type="Proteomes" id="UP001254488">
    <property type="component" value="Unassembled WGS sequence"/>
</dbReference>
<comment type="subcellular location">
    <subcellularLocation>
        <location evidence="1">Cell inner membrane</location>
    </subcellularLocation>
</comment>
<accession>A0ABU2YEK1</accession>
<dbReference type="PANTHER" id="PTHR30606:SF10">
    <property type="entry name" value="PHOSPHATIDYLINOSITOL MANNOSIDE ACYLTRANSFERASE"/>
    <property type="match status" value="1"/>
</dbReference>
<dbReference type="EMBL" id="JAVRHZ010000007">
    <property type="protein sequence ID" value="MDT0556624.1"/>
    <property type="molecule type" value="Genomic_DNA"/>
</dbReference>
<keyword evidence="6 8" id="KW-0012">Acyltransferase</keyword>
<dbReference type="InterPro" id="IPR004960">
    <property type="entry name" value="LipA_acyltrans"/>
</dbReference>
<gene>
    <name evidence="8" type="ORF">RM538_11440</name>
</gene>
<keyword evidence="9" id="KW-1185">Reference proteome</keyword>
<evidence type="ECO:0000313" key="8">
    <source>
        <dbReference type="EMBL" id="MDT0556624.1"/>
    </source>
</evidence>
<evidence type="ECO:0000313" key="9">
    <source>
        <dbReference type="Proteomes" id="UP001254488"/>
    </source>
</evidence>
<proteinExistence type="predicted"/>
<keyword evidence="4" id="KW-0808">Transferase</keyword>
<organism evidence="8 9">
    <name type="scientific">Patiriisocius hiemis</name>
    <dbReference type="NCBI Taxonomy" id="3075604"/>
    <lineage>
        <taxon>Bacteria</taxon>
        <taxon>Pseudomonadati</taxon>
        <taxon>Bacteroidota</taxon>
        <taxon>Flavobacteriia</taxon>
        <taxon>Flavobacteriales</taxon>
        <taxon>Flavobacteriaceae</taxon>
        <taxon>Patiriisocius</taxon>
    </lineage>
</organism>
<protein>
    <submittedName>
        <fullName evidence="8">Lysophospholipid acyltransferase family protein</fullName>
    </submittedName>
</protein>
<reference evidence="8 9" key="1">
    <citation type="submission" date="2023-09" db="EMBL/GenBank/DDBJ databases">
        <authorList>
            <person name="Rey-Velasco X."/>
        </authorList>
    </citation>
    <scope>NUCLEOTIDE SEQUENCE [LARGE SCALE GENOMIC DNA]</scope>
    <source>
        <strain evidence="8 9">W242</strain>
    </source>
</reference>
<keyword evidence="2" id="KW-1003">Cell membrane</keyword>
<dbReference type="GO" id="GO:0016746">
    <property type="term" value="F:acyltransferase activity"/>
    <property type="evidence" value="ECO:0007669"/>
    <property type="project" value="UniProtKB-KW"/>
</dbReference>
<evidence type="ECO:0000256" key="7">
    <source>
        <dbReference type="SAM" id="Phobius"/>
    </source>
</evidence>
<evidence type="ECO:0000256" key="5">
    <source>
        <dbReference type="ARBA" id="ARBA00023136"/>
    </source>
</evidence>
<evidence type="ECO:0000256" key="1">
    <source>
        <dbReference type="ARBA" id="ARBA00004533"/>
    </source>
</evidence>
<evidence type="ECO:0000256" key="3">
    <source>
        <dbReference type="ARBA" id="ARBA00022519"/>
    </source>
</evidence>
<keyword evidence="3" id="KW-0997">Cell inner membrane</keyword>
<keyword evidence="7" id="KW-1133">Transmembrane helix</keyword>
<name>A0ABU2YEK1_9FLAO</name>
<evidence type="ECO:0000256" key="4">
    <source>
        <dbReference type="ARBA" id="ARBA00022679"/>
    </source>
</evidence>
<dbReference type="Pfam" id="PF03279">
    <property type="entry name" value="Lip_A_acyltrans"/>
    <property type="match status" value="1"/>
</dbReference>
<dbReference type="CDD" id="cd07984">
    <property type="entry name" value="LPLAT_LABLAT-like"/>
    <property type="match status" value="1"/>
</dbReference>
<dbReference type="RefSeq" id="WP_311333575.1">
    <property type="nucleotide sequence ID" value="NZ_JAVRHZ010000007.1"/>
</dbReference>
<keyword evidence="7" id="KW-0812">Transmembrane</keyword>
<feature type="transmembrane region" description="Helical" evidence="7">
    <location>
        <begin position="6"/>
        <end position="26"/>
    </location>
</feature>
<dbReference type="PANTHER" id="PTHR30606">
    <property type="entry name" value="LIPID A BIOSYNTHESIS LAUROYL ACYLTRANSFERASE"/>
    <property type="match status" value="1"/>
</dbReference>
<evidence type="ECO:0000256" key="2">
    <source>
        <dbReference type="ARBA" id="ARBA00022475"/>
    </source>
</evidence>
<keyword evidence="5 7" id="KW-0472">Membrane</keyword>
<sequence length="290" mass="34506">MQRLLYIIIYPALWFTSVLPMSILYIKSSVLYQLTYHIFGYRKKVVFENLKLAFPSKTEAERTQIAKGFYKHLCDLIFETIKSLTISENQIRKRFTIENIELLEKLYNNNRSILLMAGHYGNWEWSGIVNKMMQHQGFAVYKPLDNKQFDSLVKKIRSRFGATIVPNTRITKVLYRYKKEETTTLTYILSDQTPRPDAFKHREDFMGINVPVFTGTEELAKLLDFTLLYFKVEKVKRGYYKATFVPVSENPKEDTDYKNTRKFLDLLEAQIKEEPAYYLWSHKRWKHRGK</sequence>
<dbReference type="PIRSF" id="PIRSF026649">
    <property type="entry name" value="MsbB"/>
    <property type="match status" value="1"/>
</dbReference>
<comment type="caution">
    <text evidence="8">The sequence shown here is derived from an EMBL/GenBank/DDBJ whole genome shotgun (WGS) entry which is preliminary data.</text>
</comment>
<evidence type="ECO:0000256" key="6">
    <source>
        <dbReference type="ARBA" id="ARBA00023315"/>
    </source>
</evidence>